<dbReference type="PRINTS" id="PR01021">
    <property type="entry name" value="OMPADOMAIN"/>
</dbReference>
<dbReference type="EMBL" id="JAHESF010000006">
    <property type="protein sequence ID" value="MBT1696770.1"/>
    <property type="molecule type" value="Genomic_DNA"/>
</dbReference>
<comment type="caution">
    <text evidence="7">The sequence shown here is derived from an EMBL/GenBank/DDBJ whole genome shotgun (WGS) entry which is preliminary data.</text>
</comment>
<evidence type="ECO:0000256" key="3">
    <source>
        <dbReference type="ARBA" id="ARBA00023237"/>
    </source>
</evidence>
<feature type="domain" description="OmpA-like" evidence="6">
    <location>
        <begin position="416"/>
        <end position="532"/>
    </location>
</feature>
<dbReference type="InterPro" id="IPR050330">
    <property type="entry name" value="Bact_OuterMem_StrucFunc"/>
</dbReference>
<dbReference type="InterPro" id="IPR008969">
    <property type="entry name" value="CarboxyPept-like_regulatory"/>
</dbReference>
<comment type="subcellular location">
    <subcellularLocation>
        <location evidence="1">Cell outer membrane</location>
    </subcellularLocation>
</comment>
<dbReference type="RefSeq" id="WP_254162199.1">
    <property type="nucleotide sequence ID" value="NZ_JAHESF010000006.1"/>
</dbReference>
<dbReference type="CDD" id="cd07185">
    <property type="entry name" value="OmpA_C-like"/>
    <property type="match status" value="1"/>
</dbReference>
<gene>
    <name evidence="7" type="ORF">KK083_07790</name>
</gene>
<evidence type="ECO:0000259" key="6">
    <source>
        <dbReference type="PROSITE" id="PS51123"/>
    </source>
</evidence>
<dbReference type="SUPFAM" id="SSF103088">
    <property type="entry name" value="OmpA-like"/>
    <property type="match status" value="1"/>
</dbReference>
<feature type="chain" id="PRO_5042909695" evidence="5">
    <location>
        <begin position="18"/>
        <end position="532"/>
    </location>
</feature>
<keyword evidence="5" id="KW-0732">Signal</keyword>
<evidence type="ECO:0000313" key="8">
    <source>
        <dbReference type="Proteomes" id="UP001319200"/>
    </source>
</evidence>
<dbReference type="AlphaFoldDB" id="A0AAP2DI56"/>
<evidence type="ECO:0000256" key="1">
    <source>
        <dbReference type="ARBA" id="ARBA00004442"/>
    </source>
</evidence>
<dbReference type="InterPro" id="IPR011659">
    <property type="entry name" value="WD40"/>
</dbReference>
<dbReference type="Pfam" id="PF07676">
    <property type="entry name" value="PD40"/>
    <property type="match status" value="3"/>
</dbReference>
<evidence type="ECO:0000256" key="5">
    <source>
        <dbReference type="SAM" id="SignalP"/>
    </source>
</evidence>
<dbReference type="InterPro" id="IPR036737">
    <property type="entry name" value="OmpA-like_sf"/>
</dbReference>
<dbReference type="PANTHER" id="PTHR30329">
    <property type="entry name" value="STATOR ELEMENT OF FLAGELLAR MOTOR COMPLEX"/>
    <property type="match status" value="1"/>
</dbReference>
<feature type="signal peptide" evidence="5">
    <location>
        <begin position="1"/>
        <end position="17"/>
    </location>
</feature>
<dbReference type="GO" id="GO:0009279">
    <property type="term" value="C:cell outer membrane"/>
    <property type="evidence" value="ECO:0007669"/>
    <property type="project" value="UniProtKB-SubCell"/>
</dbReference>
<dbReference type="PANTHER" id="PTHR30329:SF21">
    <property type="entry name" value="LIPOPROTEIN YIAD-RELATED"/>
    <property type="match status" value="1"/>
</dbReference>
<keyword evidence="3" id="KW-0998">Cell outer membrane</keyword>
<dbReference type="Proteomes" id="UP001319200">
    <property type="component" value="Unassembled WGS sequence"/>
</dbReference>
<dbReference type="SUPFAM" id="SSF82171">
    <property type="entry name" value="DPP6 N-terminal domain-like"/>
    <property type="match status" value="1"/>
</dbReference>
<protein>
    <submittedName>
        <fullName evidence="7">OmpA family protein</fullName>
    </submittedName>
</protein>
<organism evidence="7 8">
    <name type="scientific">Chryseosolibacter histidini</name>
    <dbReference type="NCBI Taxonomy" id="2782349"/>
    <lineage>
        <taxon>Bacteria</taxon>
        <taxon>Pseudomonadati</taxon>
        <taxon>Bacteroidota</taxon>
        <taxon>Cytophagia</taxon>
        <taxon>Cytophagales</taxon>
        <taxon>Chryseotaleaceae</taxon>
        <taxon>Chryseosolibacter</taxon>
    </lineage>
</organism>
<sequence length="532" mass="58215">MRLLFIPALVLACELLAAQPSPDNSFQLVNSPYDEQNPTISPDGRTLFFTIGNHPDNIGGKKDPGDIWISQWTGNQWSAPVHGGRLLNDRAYNAVAGISADGEQLFLHGHYDPSGNTARSQGISIATREGDTWSRPVNVSITYFQNKSSMSCGTVSPDGSVFVFSAETYGTHGVDDLYVSLKTNGKWSEPKNLGPVINTQFQELSPSISADLKTLYFSSNGRKGNGSFDVYSATRLDDTWTNWSAPVNLGPGVNSEGRELYFKLTPEDDGTAMFTSTHNSNGYGNLMLYRTSNPVKKDTVPLASLPEDTTVTLVEMKPDTATAAPLPDNLDKSVKVYGKVTNSKTGEPIQATIAFAGPALPVTATSSAEGYNILVPAAQQYNVTIEAQGFISTMENLDINAYEMRELEMNFTLQPVEIGTTVNLKNVLFAQTKSDILPESYRELDLVVTFLQSNPNVRIELAGHTDNRGIHTDNIKLSQQRVNKVKEYLVSKGVDPKRISGKGYGGTKPIASNDTEQSRKMNRRVEFTIKKF</sequence>
<dbReference type="SUPFAM" id="SSF49464">
    <property type="entry name" value="Carboxypeptidase regulatory domain-like"/>
    <property type="match status" value="1"/>
</dbReference>
<name>A0AAP2DI56_9BACT</name>
<dbReference type="Gene3D" id="2.60.40.1120">
    <property type="entry name" value="Carboxypeptidase-like, regulatory domain"/>
    <property type="match status" value="1"/>
</dbReference>
<evidence type="ECO:0000313" key="7">
    <source>
        <dbReference type="EMBL" id="MBT1696770.1"/>
    </source>
</evidence>
<dbReference type="Pfam" id="PF00691">
    <property type="entry name" value="OmpA"/>
    <property type="match status" value="1"/>
</dbReference>
<evidence type="ECO:0000256" key="2">
    <source>
        <dbReference type="ARBA" id="ARBA00023136"/>
    </source>
</evidence>
<reference evidence="7 8" key="1">
    <citation type="submission" date="2021-05" db="EMBL/GenBank/DDBJ databases">
        <title>A Polyphasic approach of four new species of the genus Ohtaekwangia: Ohtaekwangia histidinii sp. nov., Ohtaekwangia cretensis sp. nov., Ohtaekwangia indiensis sp. nov., Ohtaekwangia reichenbachii sp. nov. from diverse environment.</title>
        <authorList>
            <person name="Octaviana S."/>
        </authorList>
    </citation>
    <scope>NUCLEOTIDE SEQUENCE [LARGE SCALE GENOMIC DNA]</scope>
    <source>
        <strain evidence="7 8">PWU4</strain>
    </source>
</reference>
<dbReference type="Gene3D" id="2.120.10.30">
    <property type="entry name" value="TolB, C-terminal domain"/>
    <property type="match status" value="2"/>
</dbReference>
<dbReference type="Gene3D" id="3.30.1330.60">
    <property type="entry name" value="OmpA-like domain"/>
    <property type="match status" value="1"/>
</dbReference>
<keyword evidence="8" id="KW-1185">Reference proteome</keyword>
<dbReference type="PROSITE" id="PS51123">
    <property type="entry name" value="OMPA_2"/>
    <property type="match status" value="1"/>
</dbReference>
<evidence type="ECO:0000256" key="4">
    <source>
        <dbReference type="PROSITE-ProRule" id="PRU00473"/>
    </source>
</evidence>
<dbReference type="InterPro" id="IPR006665">
    <property type="entry name" value="OmpA-like"/>
</dbReference>
<dbReference type="InterPro" id="IPR006664">
    <property type="entry name" value="OMP_bac"/>
</dbReference>
<keyword evidence="2 4" id="KW-0472">Membrane</keyword>
<accession>A0AAP2DI56</accession>
<proteinExistence type="predicted"/>
<dbReference type="InterPro" id="IPR011042">
    <property type="entry name" value="6-blade_b-propeller_TolB-like"/>
</dbReference>